<sequence>MSSSEAKPAQPPTTTVTTLNSRHSAHLSLSLSRYKRQWFLTYPRAYGMVAFPGQRIVCRLNTPDQTLDEAYARKHFWFNADMASQPYNPSEKDDETKRYISSPIHMLLDSETPVARLTGRTRAEKSNNWQDNGKEVVCHEVEVIMPDEGLVRQCYYCLGWEGEGEETRLTSFADETYWCESCQKQNTVGLAMGSFWQKLVRDKVTPTLDSNTFPRDSLYA</sequence>
<evidence type="ECO:0000313" key="3">
    <source>
        <dbReference type="Proteomes" id="UP001385951"/>
    </source>
</evidence>
<feature type="region of interest" description="Disordered" evidence="1">
    <location>
        <begin position="1"/>
        <end position="22"/>
    </location>
</feature>
<keyword evidence="3" id="KW-1185">Reference proteome</keyword>
<gene>
    <name evidence="2" type="ORF">QCA50_006701</name>
</gene>
<evidence type="ECO:0000256" key="1">
    <source>
        <dbReference type="SAM" id="MobiDB-lite"/>
    </source>
</evidence>
<dbReference type="Proteomes" id="UP001385951">
    <property type="component" value="Unassembled WGS sequence"/>
</dbReference>
<reference evidence="2 3" key="1">
    <citation type="submission" date="2022-09" db="EMBL/GenBank/DDBJ databases">
        <authorList>
            <person name="Palmer J.M."/>
        </authorList>
    </citation>
    <scope>NUCLEOTIDE SEQUENCE [LARGE SCALE GENOMIC DNA]</scope>
    <source>
        <strain evidence="2 3">DSM 7382</strain>
    </source>
</reference>
<dbReference type="EMBL" id="JASBNA010000007">
    <property type="protein sequence ID" value="KAK7690056.1"/>
    <property type="molecule type" value="Genomic_DNA"/>
</dbReference>
<proteinExistence type="predicted"/>
<organism evidence="2 3">
    <name type="scientific">Cerrena zonata</name>
    <dbReference type="NCBI Taxonomy" id="2478898"/>
    <lineage>
        <taxon>Eukaryota</taxon>
        <taxon>Fungi</taxon>
        <taxon>Dikarya</taxon>
        <taxon>Basidiomycota</taxon>
        <taxon>Agaricomycotina</taxon>
        <taxon>Agaricomycetes</taxon>
        <taxon>Polyporales</taxon>
        <taxon>Cerrenaceae</taxon>
        <taxon>Cerrena</taxon>
    </lineage>
</organism>
<name>A0AAW0GB28_9APHY</name>
<protein>
    <submittedName>
        <fullName evidence="2">Uncharacterized protein</fullName>
    </submittedName>
</protein>
<comment type="caution">
    <text evidence="2">The sequence shown here is derived from an EMBL/GenBank/DDBJ whole genome shotgun (WGS) entry which is preliminary data.</text>
</comment>
<evidence type="ECO:0000313" key="2">
    <source>
        <dbReference type="EMBL" id="KAK7690056.1"/>
    </source>
</evidence>
<dbReference type="AlphaFoldDB" id="A0AAW0GB28"/>
<accession>A0AAW0GB28</accession>